<evidence type="ECO:0000313" key="1">
    <source>
        <dbReference type="EMBL" id="JAQ06248.1"/>
    </source>
</evidence>
<accession>A0A146LDC0</accession>
<reference evidence="1" key="1">
    <citation type="journal article" date="2016" name="Gigascience">
        <title>De novo construction of an expanded transcriptome assembly for the western tarnished plant bug, Lygus hesperus.</title>
        <authorList>
            <person name="Tassone E.E."/>
            <person name="Geib S.M."/>
            <person name="Hall B."/>
            <person name="Fabrick J.A."/>
            <person name="Brent C.S."/>
            <person name="Hull J.J."/>
        </authorList>
    </citation>
    <scope>NUCLEOTIDE SEQUENCE</scope>
</reference>
<dbReference type="EMBL" id="GDHC01012381">
    <property type="protein sequence ID" value="JAQ06248.1"/>
    <property type="molecule type" value="Transcribed_RNA"/>
</dbReference>
<sequence>MSMSAILTCTTHTLHFLYCFHTSEVCAPLLVFTHLRMALSLCTRHNHPPLLCSPLRNGVFYALACVAVWCVPHIQCVLLPPHCEYCATAWGGVCVGTVCATTTIQQGCGERSGTSM</sequence>
<proteinExistence type="predicted"/>
<protein>
    <submittedName>
        <fullName evidence="1">Uncharacterized protein</fullName>
    </submittedName>
</protein>
<organism evidence="1">
    <name type="scientific">Lygus hesperus</name>
    <name type="common">Western plant bug</name>
    <dbReference type="NCBI Taxonomy" id="30085"/>
    <lineage>
        <taxon>Eukaryota</taxon>
        <taxon>Metazoa</taxon>
        <taxon>Ecdysozoa</taxon>
        <taxon>Arthropoda</taxon>
        <taxon>Hexapoda</taxon>
        <taxon>Insecta</taxon>
        <taxon>Pterygota</taxon>
        <taxon>Neoptera</taxon>
        <taxon>Paraneoptera</taxon>
        <taxon>Hemiptera</taxon>
        <taxon>Heteroptera</taxon>
        <taxon>Panheteroptera</taxon>
        <taxon>Cimicomorpha</taxon>
        <taxon>Miridae</taxon>
        <taxon>Mirini</taxon>
        <taxon>Lygus</taxon>
    </lineage>
</organism>
<name>A0A146LDC0_LYGHE</name>
<dbReference type="AlphaFoldDB" id="A0A146LDC0"/>
<gene>
    <name evidence="1" type="ORF">g.22006</name>
</gene>